<proteinExistence type="predicted"/>
<name>A0A6J5PAK9_9CAUD</name>
<accession>A0A6J5PAK9</accession>
<dbReference type="EMBL" id="LR796766">
    <property type="protein sequence ID" value="CAB4164584.1"/>
    <property type="molecule type" value="Genomic_DNA"/>
</dbReference>
<dbReference type="Pfam" id="PF09956">
    <property type="entry name" value="Phage_cement_2"/>
    <property type="match status" value="1"/>
</dbReference>
<dbReference type="InterPro" id="IPR011231">
    <property type="entry name" value="Phage_VT1-Sakai_H0018"/>
</dbReference>
<protein>
    <submittedName>
        <fullName evidence="1">Uncharacterized protein</fullName>
    </submittedName>
</protein>
<organism evidence="1">
    <name type="scientific">uncultured Caudovirales phage</name>
    <dbReference type="NCBI Taxonomy" id="2100421"/>
    <lineage>
        <taxon>Viruses</taxon>
        <taxon>Duplodnaviria</taxon>
        <taxon>Heunggongvirae</taxon>
        <taxon>Uroviricota</taxon>
        <taxon>Caudoviricetes</taxon>
        <taxon>Peduoviridae</taxon>
        <taxon>Maltschvirus</taxon>
        <taxon>Maltschvirus maltsch</taxon>
    </lineage>
</organism>
<reference evidence="1" key="1">
    <citation type="submission" date="2020-04" db="EMBL/GenBank/DDBJ databases">
        <authorList>
            <person name="Chiriac C."/>
            <person name="Salcher M."/>
            <person name="Ghai R."/>
            <person name="Kavagutti S V."/>
        </authorList>
    </citation>
    <scope>NUCLEOTIDE SEQUENCE</scope>
</reference>
<sequence>MATGQSSIYNLPYPQVDDSVNVHGDIASLANSLDTTLAGLGLSYMKLDVINTSGASIAAGSPVFINGHNTGQDLTTVGKAIPTTTSPILGLLKSTTANNAQGICVVSGVLPDVNTSEFTAGDILYVKTGGGLTNVRPAGGAGAVAVCAYADASNGVLVVTAKGNGTWGALKNGLS</sequence>
<gene>
    <name evidence="1" type="ORF">UFOVP828_48</name>
</gene>
<evidence type="ECO:0000313" key="1">
    <source>
        <dbReference type="EMBL" id="CAB4164584.1"/>
    </source>
</evidence>